<dbReference type="Pfam" id="PF00664">
    <property type="entry name" value="ABC_membrane"/>
    <property type="match status" value="2"/>
</dbReference>
<feature type="domain" description="ABC transmembrane type-1" evidence="14">
    <location>
        <begin position="277"/>
        <end position="555"/>
    </location>
</feature>
<feature type="domain" description="ABC transporter" evidence="13">
    <location>
        <begin position="1224"/>
        <end position="1454"/>
    </location>
</feature>
<dbReference type="InterPro" id="IPR003593">
    <property type="entry name" value="AAA+_ATPase"/>
</dbReference>
<feature type="transmembrane region" description="Helical" evidence="12">
    <location>
        <begin position="34"/>
        <end position="54"/>
    </location>
</feature>
<keyword evidence="7" id="KW-0067">ATP-binding</keyword>
<dbReference type="GO" id="GO:0005524">
    <property type="term" value="F:ATP binding"/>
    <property type="evidence" value="ECO:0007669"/>
    <property type="project" value="UniProtKB-KW"/>
</dbReference>
<feature type="transmembrane region" description="Helical" evidence="12">
    <location>
        <begin position="66"/>
        <end position="89"/>
    </location>
</feature>
<evidence type="ECO:0000256" key="6">
    <source>
        <dbReference type="ARBA" id="ARBA00022741"/>
    </source>
</evidence>
<feature type="compositionally biased region" description="Polar residues" evidence="11">
    <location>
        <begin position="1452"/>
        <end position="1467"/>
    </location>
</feature>
<dbReference type="FunFam" id="1.20.1560.10:FF:000066">
    <property type="entry name" value="ABC multidrug transporter (Eurofung)"/>
    <property type="match status" value="1"/>
</dbReference>
<organism evidence="15 16">
    <name type="scientific">Gomphillus americanus</name>
    <dbReference type="NCBI Taxonomy" id="1940652"/>
    <lineage>
        <taxon>Eukaryota</taxon>
        <taxon>Fungi</taxon>
        <taxon>Dikarya</taxon>
        <taxon>Ascomycota</taxon>
        <taxon>Pezizomycotina</taxon>
        <taxon>Lecanoromycetes</taxon>
        <taxon>OSLEUM clade</taxon>
        <taxon>Ostropomycetidae</taxon>
        <taxon>Ostropales</taxon>
        <taxon>Graphidaceae</taxon>
        <taxon>Gomphilloideae</taxon>
        <taxon>Gomphillus</taxon>
    </lineage>
</organism>
<feature type="transmembrane region" description="Helical" evidence="12">
    <location>
        <begin position="894"/>
        <end position="922"/>
    </location>
</feature>
<evidence type="ECO:0000256" key="2">
    <source>
        <dbReference type="ARBA" id="ARBA00009726"/>
    </source>
</evidence>
<evidence type="ECO:0000256" key="10">
    <source>
        <dbReference type="ARBA" id="ARBA00023180"/>
    </source>
</evidence>
<dbReference type="FunFam" id="1.20.1560.10:FF:000055">
    <property type="entry name" value="ABC multidrug transporter (Eurofung)"/>
    <property type="match status" value="1"/>
</dbReference>
<dbReference type="SUPFAM" id="SSF52540">
    <property type="entry name" value="P-loop containing nucleoside triphosphate hydrolases"/>
    <property type="match status" value="2"/>
</dbReference>
<protein>
    <submittedName>
        <fullName evidence="15">Uncharacterized protein</fullName>
    </submittedName>
</protein>
<keyword evidence="4" id="KW-1003">Cell membrane</keyword>
<dbReference type="GO" id="GO:0005886">
    <property type="term" value="C:plasma membrane"/>
    <property type="evidence" value="ECO:0007669"/>
    <property type="project" value="UniProtKB-SubCell"/>
</dbReference>
<feature type="transmembrane region" description="Helical" evidence="12">
    <location>
        <begin position="1121"/>
        <end position="1152"/>
    </location>
</feature>
<evidence type="ECO:0000256" key="4">
    <source>
        <dbReference type="ARBA" id="ARBA00022475"/>
    </source>
</evidence>
<keyword evidence="16" id="KW-1185">Reference proteome</keyword>
<dbReference type="InterPro" id="IPR003439">
    <property type="entry name" value="ABC_transporter-like_ATP-bd"/>
</dbReference>
<dbReference type="InterPro" id="IPR036640">
    <property type="entry name" value="ABC1_TM_sf"/>
</dbReference>
<dbReference type="InterPro" id="IPR017871">
    <property type="entry name" value="ABC_transporter-like_CS"/>
</dbReference>
<feature type="domain" description="ABC transmembrane type-1" evidence="14">
    <location>
        <begin position="917"/>
        <end position="1187"/>
    </location>
</feature>
<feature type="transmembrane region" description="Helical" evidence="12">
    <location>
        <begin position="101"/>
        <end position="120"/>
    </location>
</feature>
<dbReference type="EMBL" id="CAJPDQ010000004">
    <property type="protein sequence ID" value="CAF9908580.1"/>
    <property type="molecule type" value="Genomic_DNA"/>
</dbReference>
<keyword evidence="8 12" id="KW-1133">Transmembrane helix</keyword>
<feature type="transmembrane region" description="Helical" evidence="12">
    <location>
        <begin position="942"/>
        <end position="965"/>
    </location>
</feature>
<dbReference type="PROSITE" id="PS50893">
    <property type="entry name" value="ABC_TRANSPORTER_2"/>
    <property type="match status" value="2"/>
</dbReference>
<dbReference type="InterPro" id="IPR027417">
    <property type="entry name" value="P-loop_NTPase"/>
</dbReference>
<evidence type="ECO:0000259" key="13">
    <source>
        <dbReference type="PROSITE" id="PS50893"/>
    </source>
</evidence>
<dbReference type="PANTHER" id="PTHR24223">
    <property type="entry name" value="ATP-BINDING CASSETTE SUB-FAMILY C"/>
    <property type="match status" value="1"/>
</dbReference>
<evidence type="ECO:0000256" key="7">
    <source>
        <dbReference type="ARBA" id="ARBA00022840"/>
    </source>
</evidence>
<reference evidence="15" key="1">
    <citation type="submission" date="2021-03" db="EMBL/GenBank/DDBJ databases">
        <authorList>
            <person name="Tagirdzhanova G."/>
        </authorList>
    </citation>
    <scope>NUCLEOTIDE SEQUENCE</scope>
</reference>
<keyword evidence="10" id="KW-0325">Glycoprotein</keyword>
<feature type="transmembrane region" description="Helical" evidence="12">
    <location>
        <begin position="1018"/>
        <end position="1038"/>
    </location>
</feature>
<dbReference type="Pfam" id="PF24357">
    <property type="entry name" value="TMD0_ABC"/>
    <property type="match status" value="1"/>
</dbReference>
<dbReference type="CDD" id="cd03244">
    <property type="entry name" value="ABCC_MRP_domain2"/>
    <property type="match status" value="1"/>
</dbReference>
<dbReference type="SUPFAM" id="SSF90123">
    <property type="entry name" value="ABC transporter transmembrane region"/>
    <property type="match status" value="2"/>
</dbReference>
<evidence type="ECO:0000256" key="8">
    <source>
        <dbReference type="ARBA" id="ARBA00022989"/>
    </source>
</evidence>
<dbReference type="GO" id="GO:0016887">
    <property type="term" value="F:ATP hydrolysis activity"/>
    <property type="evidence" value="ECO:0007669"/>
    <property type="project" value="InterPro"/>
</dbReference>
<keyword evidence="3" id="KW-0813">Transport</keyword>
<dbReference type="CDD" id="cd03250">
    <property type="entry name" value="ABCC_MRP_domain1"/>
    <property type="match status" value="1"/>
</dbReference>
<dbReference type="InterPro" id="IPR011527">
    <property type="entry name" value="ABC1_TM_dom"/>
</dbReference>
<dbReference type="SMART" id="SM00382">
    <property type="entry name" value="AAA"/>
    <property type="match status" value="2"/>
</dbReference>
<evidence type="ECO:0000256" key="3">
    <source>
        <dbReference type="ARBA" id="ARBA00022448"/>
    </source>
</evidence>
<evidence type="ECO:0000256" key="9">
    <source>
        <dbReference type="ARBA" id="ARBA00023136"/>
    </source>
</evidence>
<feature type="transmembrane region" description="Helical" evidence="12">
    <location>
        <begin position="533"/>
        <end position="554"/>
    </location>
</feature>
<feature type="domain" description="ABC transporter" evidence="13">
    <location>
        <begin position="625"/>
        <end position="851"/>
    </location>
</feature>
<accession>A0A8H3EN21</accession>
<dbReference type="InterPro" id="IPR056227">
    <property type="entry name" value="TMD0_ABC"/>
</dbReference>
<dbReference type="PROSITE" id="PS50929">
    <property type="entry name" value="ABC_TM1F"/>
    <property type="match status" value="2"/>
</dbReference>
<feature type="transmembrane region" description="Helical" evidence="12">
    <location>
        <begin position="310"/>
        <end position="332"/>
    </location>
</feature>
<evidence type="ECO:0000313" key="16">
    <source>
        <dbReference type="Proteomes" id="UP000664169"/>
    </source>
</evidence>
<dbReference type="CDD" id="cd18580">
    <property type="entry name" value="ABC_6TM_ABCC_D2"/>
    <property type="match status" value="1"/>
</dbReference>
<comment type="subcellular location">
    <subcellularLocation>
        <location evidence="1">Cell membrane</location>
        <topology evidence="1">Multi-pass membrane protein</topology>
    </subcellularLocation>
</comment>
<dbReference type="FunFam" id="3.40.50.300:FF:001854">
    <property type="entry name" value="ABC multidrug transporter (Eurofung)"/>
    <property type="match status" value="1"/>
</dbReference>
<dbReference type="InterPro" id="IPR044746">
    <property type="entry name" value="ABCC_6TM_D1"/>
</dbReference>
<dbReference type="CDD" id="cd18579">
    <property type="entry name" value="ABC_6TM_ABCC_D1"/>
    <property type="match status" value="1"/>
</dbReference>
<keyword evidence="5 12" id="KW-0812">Transmembrane</keyword>
<keyword evidence="6" id="KW-0547">Nucleotide-binding</keyword>
<dbReference type="Pfam" id="PF00005">
    <property type="entry name" value="ABC_tran"/>
    <property type="match status" value="2"/>
</dbReference>
<dbReference type="FunFam" id="3.40.50.300:FF:000838">
    <property type="entry name" value="ABC multidrug transporter (Eurofung)"/>
    <property type="match status" value="1"/>
</dbReference>
<evidence type="ECO:0000256" key="12">
    <source>
        <dbReference type="SAM" id="Phobius"/>
    </source>
</evidence>
<feature type="transmembrane region" description="Helical" evidence="12">
    <location>
        <begin position="489"/>
        <end position="513"/>
    </location>
</feature>
<feature type="region of interest" description="Disordered" evidence="11">
    <location>
        <begin position="1446"/>
        <end position="1475"/>
    </location>
</feature>
<evidence type="ECO:0000313" key="15">
    <source>
        <dbReference type="EMBL" id="CAF9908580.1"/>
    </source>
</evidence>
<dbReference type="PANTHER" id="PTHR24223:SF269">
    <property type="entry name" value="ABC MULTIDRUG TRANSPORTER (EUROFUNG)-RELATED"/>
    <property type="match status" value="1"/>
</dbReference>
<dbReference type="Gene3D" id="3.40.50.300">
    <property type="entry name" value="P-loop containing nucleotide triphosphate hydrolases"/>
    <property type="match status" value="2"/>
</dbReference>
<comment type="similarity">
    <text evidence="2">Belongs to the ABC transporter superfamily. ABCC family. Conjugate transporter (TC 3.A.1.208) subfamily.</text>
</comment>
<evidence type="ECO:0000256" key="11">
    <source>
        <dbReference type="SAM" id="MobiDB-lite"/>
    </source>
</evidence>
<evidence type="ECO:0000259" key="14">
    <source>
        <dbReference type="PROSITE" id="PS50929"/>
    </source>
</evidence>
<dbReference type="InterPro" id="IPR044726">
    <property type="entry name" value="ABCC_6TM_D2"/>
</dbReference>
<gene>
    <name evidence="15" type="ORF">GOMPHAMPRED_006203</name>
</gene>
<comment type="caution">
    <text evidence="15">The sequence shown here is derived from an EMBL/GenBank/DDBJ whole genome shotgun (WGS) entry which is preliminary data.</text>
</comment>
<evidence type="ECO:0000256" key="5">
    <source>
        <dbReference type="ARBA" id="ARBA00022692"/>
    </source>
</evidence>
<dbReference type="InterPro" id="IPR050173">
    <property type="entry name" value="ABC_transporter_C-like"/>
</dbReference>
<proteinExistence type="inferred from homology"/>
<dbReference type="Gene3D" id="1.20.1560.10">
    <property type="entry name" value="ABC transporter type 1, transmembrane domain"/>
    <property type="match status" value="2"/>
</dbReference>
<sequence>MDGTYCSDVVDNTFGPWAGQCRGGFDFTLLFEEVVLALLPLCILFLLSPSRLVYLSSKSTKVRRSFLLQAKFTLYVVFAALQLVLLVFWVRPSSAGTDVSIALAALSLFGAILLMGLSYLEHQRTIHPSSMLSIFFFVTILGDCARTRTLWLREAESALPIVTTIATILRVFLLAVESLEKRSILIVQDSDEHTPEAIAGIFDRYFFVWLNPLFRMGYRESLTIEKLQQLDRHLTSRYLANTFQKDWKLGENQSKSLQRVVFKTLRWPLLGVVVPRFCMGALNFAQPFLISDAIALSNEDISNSTTSTGVGLIGAYILVYVGIAVATGQYWHNNYRAITMARGGLISLLYTKLSDLSVTTANATSSLTLMSADIERISNGWQTMHEIWSNIIEIAVAIWLLERQLGAACAIPLGVAIVSIIGLVLITSLVVSRQAVWLQAIERRIEATTSMLQTMKGVKMCGLAEILMDKIQALRAEELHISRKFRQLLIWNMLFAYLTPLVAPVLTFTVFSVTAHNNGGDTTLNTARVFTSLSLFALLSDPLASLMIAAVQFAGAAGSFQRIQEFLQAEDRHDTRITGGRGSADMISTGSTKQGSSFTDQEKVKIISEVASTNSANDVQNAFTVRNASFGWTKEKPKLLSDINLNILKGKLVIVVGPVGCGKSTLLKGLLGEVPESEGFIEVLSSEIAFCDQTNWHMNGTISESIIGMSSMDHTWYQSVIQACALNEDLKQLPKGDDTQIGSSGTALSGGQSQRIALARAVYANKRIILLDDTLTGLDATTEHKVFHNLLGQEGLLKKSNTTVVLVSSSSKRLPYADLIVALDADGKITEQGSFEELNASDGYVASFGHNNAQWTIETGAEDNDTAITEKKVEAYAESITPSLRNAEGDVKIYLYYIGTIGWFAAAIFGIVISTYAVFYSFQSIWVQWWSAANNDDPNGNLGYWLGIYGLLAAGALIALVGSVWHMLINIMPKSGEGLHRDLLSTVLRAPMSFFTTTDVGVTINRFSQDLQLVDMDLPLAALNTSVTLVLVIAQMIIIGVESVYAAISFPICLVVFYLIQRFYLRTSRQMRLMDLEAKSPLYTQFVECLSGLATIRAFGWQKRLTEKNLDMLERSQKPFYLFWAIQRWLTLVLDLVVAGIAVLLITLVVALRGKISPGAVGVALYNVILFSQNIKLLLQFWTNLETHIGAVARIKTFTEDTKPEDQISEKDQPPDTWPAAGAIEFRNLFAAHKSSNLVLKDVSLSINAGSKVAICGRTGSGKSSLLASMFRMLDVCAGSVVIDGLNLATMPRQTLRKRIIGVPQDTMLLPGNVRFNLDPAEKSVDNHLIEVLKSVELWAIVEEKGGLDAKIEDVFLTHGQKQLFCLARSMIRSSTILVLDEATSSVDGKTDALMQRLIRQKFANHTIVAVAHKLETILDFDQIVVLDAGCVKEVGSPHDLLENEESEFSKLYNQSKTSSHQKTTGEQVQQQQPD</sequence>
<name>A0A8H3EN21_9LECA</name>
<dbReference type="GO" id="GO:0140359">
    <property type="term" value="F:ABC-type transporter activity"/>
    <property type="evidence" value="ECO:0007669"/>
    <property type="project" value="InterPro"/>
</dbReference>
<dbReference type="OrthoDB" id="6500128at2759"/>
<dbReference type="PROSITE" id="PS00211">
    <property type="entry name" value="ABC_TRANSPORTER_1"/>
    <property type="match status" value="1"/>
</dbReference>
<evidence type="ECO:0000256" key="1">
    <source>
        <dbReference type="ARBA" id="ARBA00004651"/>
    </source>
</evidence>
<feature type="transmembrane region" description="Helical" evidence="12">
    <location>
        <begin position="411"/>
        <end position="431"/>
    </location>
</feature>
<feature type="transmembrane region" description="Helical" evidence="12">
    <location>
        <begin position="1044"/>
        <end position="1061"/>
    </location>
</feature>
<dbReference type="Proteomes" id="UP000664169">
    <property type="component" value="Unassembled WGS sequence"/>
</dbReference>
<keyword evidence="9 12" id="KW-0472">Membrane</keyword>